<feature type="coiled-coil region" evidence="3">
    <location>
        <begin position="115"/>
        <end position="159"/>
    </location>
</feature>
<dbReference type="InterPro" id="IPR000160">
    <property type="entry name" value="GGDEF_dom"/>
</dbReference>
<dbReference type="EMBL" id="JACHGO010000002">
    <property type="protein sequence ID" value="MBB5142968.1"/>
    <property type="molecule type" value="Genomic_DNA"/>
</dbReference>
<dbReference type="GO" id="GO:0043709">
    <property type="term" value="P:cell adhesion involved in single-species biofilm formation"/>
    <property type="evidence" value="ECO:0007669"/>
    <property type="project" value="TreeGrafter"/>
</dbReference>
<evidence type="ECO:0000313" key="6">
    <source>
        <dbReference type="EMBL" id="MBB5142968.1"/>
    </source>
</evidence>
<evidence type="ECO:0000256" key="1">
    <source>
        <dbReference type="ARBA" id="ARBA00012528"/>
    </source>
</evidence>
<dbReference type="NCBIfam" id="TIGR00254">
    <property type="entry name" value="GGDEF"/>
    <property type="match status" value="1"/>
</dbReference>
<evidence type="ECO:0000256" key="2">
    <source>
        <dbReference type="ARBA" id="ARBA00034247"/>
    </source>
</evidence>
<reference evidence="6 7" key="1">
    <citation type="submission" date="2020-08" db="EMBL/GenBank/DDBJ databases">
        <title>Genomic Encyclopedia of Type Strains, Phase IV (KMG-IV): sequencing the most valuable type-strain genomes for metagenomic binning, comparative biology and taxonomic classification.</title>
        <authorList>
            <person name="Goeker M."/>
        </authorList>
    </citation>
    <scope>NUCLEOTIDE SEQUENCE [LARGE SCALE GENOMIC DNA]</scope>
    <source>
        <strain evidence="6 7">DSM 11275</strain>
    </source>
</reference>
<dbReference type="RefSeq" id="WP_183718321.1">
    <property type="nucleotide sequence ID" value="NZ_JACHGO010000002.1"/>
</dbReference>
<dbReference type="Gene3D" id="3.30.70.270">
    <property type="match status" value="1"/>
</dbReference>
<feature type="domain" description="HAMP" evidence="4">
    <location>
        <begin position="76"/>
        <end position="123"/>
    </location>
</feature>
<dbReference type="GO" id="GO:0005886">
    <property type="term" value="C:plasma membrane"/>
    <property type="evidence" value="ECO:0007669"/>
    <property type="project" value="TreeGrafter"/>
</dbReference>
<dbReference type="GO" id="GO:1902201">
    <property type="term" value="P:negative regulation of bacterial-type flagellum-dependent cell motility"/>
    <property type="evidence" value="ECO:0007669"/>
    <property type="project" value="TreeGrafter"/>
</dbReference>
<dbReference type="InterPro" id="IPR003660">
    <property type="entry name" value="HAMP_dom"/>
</dbReference>
<dbReference type="PROSITE" id="PS50885">
    <property type="entry name" value="HAMP"/>
    <property type="match status" value="1"/>
</dbReference>
<dbReference type="InterPro" id="IPR043128">
    <property type="entry name" value="Rev_trsase/Diguanyl_cyclase"/>
</dbReference>
<sequence>MNGNNRTEIAHMVLGHAEQLLETAKPPQIPEEFAEDEKFVQFHEKMMNLREVMASFARGDLSQQIALRGVVAGFCKALQANLRHMAWKVQQVERGDYAQRMDFMGDFSSSFNKMVVQLETTIQALQQKEEALTNLAVSLQEEVKRRSETLQKLKKSEAEFKYLAQHDPLTGVFNRRSFFSMAKEKLENSFSLRKGCCFCLLDIDYFKVFNDTYGHVEGDSALKFVAEQAQLSLRKSDIMGRYGGEEFIFLFCNADLSQGYVAAERIRAAIENSPLKLEDGREVTLHASLGVAVLLDSWADMYSCSELQDHAIKLADAALYAAKAEGRNKVCVAPLKNICDN</sequence>
<dbReference type="CDD" id="cd01949">
    <property type="entry name" value="GGDEF"/>
    <property type="match status" value="1"/>
</dbReference>
<proteinExistence type="predicted"/>
<dbReference type="FunFam" id="3.30.70.270:FF:000001">
    <property type="entry name" value="Diguanylate cyclase domain protein"/>
    <property type="match status" value="1"/>
</dbReference>
<dbReference type="SUPFAM" id="SSF55073">
    <property type="entry name" value="Nucleotide cyclase"/>
    <property type="match status" value="1"/>
</dbReference>
<gene>
    <name evidence="6" type="ORF">HNQ38_001047</name>
</gene>
<dbReference type="AlphaFoldDB" id="A0A7W8FEN2"/>
<dbReference type="InterPro" id="IPR050469">
    <property type="entry name" value="Diguanylate_Cyclase"/>
</dbReference>
<dbReference type="PANTHER" id="PTHR45138:SF9">
    <property type="entry name" value="DIGUANYLATE CYCLASE DGCM-RELATED"/>
    <property type="match status" value="1"/>
</dbReference>
<dbReference type="Pfam" id="PF00990">
    <property type="entry name" value="GGDEF"/>
    <property type="match status" value="1"/>
</dbReference>
<name>A0A7W8FEN2_9BACT</name>
<dbReference type="Proteomes" id="UP000539075">
    <property type="component" value="Unassembled WGS sequence"/>
</dbReference>
<accession>A0A7W8FEN2</accession>
<protein>
    <recommendedName>
        <fullName evidence="1">diguanylate cyclase</fullName>
        <ecNumber evidence="1">2.7.7.65</ecNumber>
    </recommendedName>
</protein>
<dbReference type="SMART" id="SM00267">
    <property type="entry name" value="GGDEF"/>
    <property type="match status" value="1"/>
</dbReference>
<comment type="catalytic activity">
    <reaction evidence="2">
        <text>2 GTP = 3',3'-c-di-GMP + 2 diphosphate</text>
        <dbReference type="Rhea" id="RHEA:24898"/>
        <dbReference type="ChEBI" id="CHEBI:33019"/>
        <dbReference type="ChEBI" id="CHEBI:37565"/>
        <dbReference type="ChEBI" id="CHEBI:58805"/>
        <dbReference type="EC" id="2.7.7.65"/>
    </reaction>
</comment>
<dbReference type="GO" id="GO:0052621">
    <property type="term" value="F:diguanylate cyclase activity"/>
    <property type="evidence" value="ECO:0007669"/>
    <property type="project" value="UniProtKB-EC"/>
</dbReference>
<feature type="domain" description="GGDEF" evidence="5">
    <location>
        <begin position="194"/>
        <end position="335"/>
    </location>
</feature>
<dbReference type="GO" id="GO:0007165">
    <property type="term" value="P:signal transduction"/>
    <property type="evidence" value="ECO:0007669"/>
    <property type="project" value="InterPro"/>
</dbReference>
<evidence type="ECO:0000313" key="7">
    <source>
        <dbReference type="Proteomes" id="UP000539075"/>
    </source>
</evidence>
<evidence type="ECO:0000259" key="4">
    <source>
        <dbReference type="PROSITE" id="PS50885"/>
    </source>
</evidence>
<keyword evidence="3" id="KW-0175">Coiled coil</keyword>
<organism evidence="6 7">
    <name type="scientific">Desulfovibrio intestinalis</name>
    <dbReference type="NCBI Taxonomy" id="58621"/>
    <lineage>
        <taxon>Bacteria</taxon>
        <taxon>Pseudomonadati</taxon>
        <taxon>Thermodesulfobacteriota</taxon>
        <taxon>Desulfovibrionia</taxon>
        <taxon>Desulfovibrionales</taxon>
        <taxon>Desulfovibrionaceae</taxon>
        <taxon>Desulfovibrio</taxon>
    </lineage>
</organism>
<dbReference type="CDD" id="cd06225">
    <property type="entry name" value="HAMP"/>
    <property type="match status" value="1"/>
</dbReference>
<comment type="caution">
    <text evidence="6">The sequence shown here is derived from an EMBL/GenBank/DDBJ whole genome shotgun (WGS) entry which is preliminary data.</text>
</comment>
<keyword evidence="7" id="KW-1185">Reference proteome</keyword>
<dbReference type="PROSITE" id="PS50887">
    <property type="entry name" value="GGDEF"/>
    <property type="match status" value="1"/>
</dbReference>
<dbReference type="InterPro" id="IPR029787">
    <property type="entry name" value="Nucleotide_cyclase"/>
</dbReference>
<dbReference type="PANTHER" id="PTHR45138">
    <property type="entry name" value="REGULATORY COMPONENTS OF SENSORY TRANSDUCTION SYSTEM"/>
    <property type="match status" value="1"/>
</dbReference>
<evidence type="ECO:0000256" key="3">
    <source>
        <dbReference type="SAM" id="Coils"/>
    </source>
</evidence>
<evidence type="ECO:0000259" key="5">
    <source>
        <dbReference type="PROSITE" id="PS50887"/>
    </source>
</evidence>
<dbReference type="EC" id="2.7.7.65" evidence="1"/>